<keyword evidence="7" id="KW-0342">GTP-binding</keyword>
<dbReference type="AlphaFoldDB" id="A0A317VGK8"/>
<evidence type="ECO:0000256" key="8">
    <source>
        <dbReference type="ARBA" id="ARBA00049295"/>
    </source>
</evidence>
<evidence type="ECO:0000313" key="11">
    <source>
        <dbReference type="Proteomes" id="UP000246171"/>
    </source>
</evidence>
<evidence type="ECO:0000256" key="1">
    <source>
        <dbReference type="ARBA" id="ARBA00005104"/>
    </source>
</evidence>
<dbReference type="NCBIfam" id="NF001591">
    <property type="entry name" value="PRK00393.1"/>
    <property type="match status" value="1"/>
</dbReference>
<evidence type="ECO:0000256" key="4">
    <source>
        <dbReference type="ARBA" id="ARBA00022619"/>
    </source>
</evidence>
<dbReference type="InterPro" id="IPR036144">
    <property type="entry name" value="RibA-like_sf"/>
</dbReference>
<evidence type="ECO:0000256" key="7">
    <source>
        <dbReference type="ARBA" id="ARBA00023134"/>
    </source>
</evidence>
<evidence type="ECO:0000256" key="5">
    <source>
        <dbReference type="ARBA" id="ARBA00022741"/>
    </source>
</evidence>
<keyword evidence="5" id="KW-0547">Nucleotide-binding</keyword>
<dbReference type="Pfam" id="PF00925">
    <property type="entry name" value="GTP_cyclohydro2"/>
    <property type="match status" value="1"/>
</dbReference>
<dbReference type="Proteomes" id="UP000246171">
    <property type="component" value="Unassembled WGS sequence"/>
</dbReference>
<dbReference type="EMBL" id="MSFU01000012">
    <property type="protein sequence ID" value="PWY73513.1"/>
    <property type="molecule type" value="Genomic_DNA"/>
</dbReference>
<comment type="caution">
    <text evidence="10">The sequence shown here is derived from an EMBL/GenBank/DDBJ whole genome shotgun (WGS) entry which is preliminary data.</text>
</comment>
<dbReference type="InterPro" id="IPR000926">
    <property type="entry name" value="RibA"/>
</dbReference>
<feature type="domain" description="GTP cyclohydrolase II" evidence="9">
    <location>
        <begin position="151"/>
        <end position="284"/>
    </location>
</feature>
<accession>A0A317VGK8</accession>
<dbReference type="GO" id="GO:0003935">
    <property type="term" value="F:GTP cyclohydrolase II activity"/>
    <property type="evidence" value="ECO:0007669"/>
    <property type="project" value="UniProtKB-EC"/>
</dbReference>
<dbReference type="GO" id="GO:0005525">
    <property type="term" value="F:GTP binding"/>
    <property type="evidence" value="ECO:0007669"/>
    <property type="project" value="UniProtKB-KW"/>
</dbReference>
<comment type="catalytic activity">
    <reaction evidence="8">
        <text>GTP + 4 H2O = 2,5-diamino-6-hydroxy-4-(5-phosphoribosylamino)-pyrimidine + formate + 2 phosphate + 3 H(+)</text>
        <dbReference type="Rhea" id="RHEA:23704"/>
        <dbReference type="ChEBI" id="CHEBI:15377"/>
        <dbReference type="ChEBI" id="CHEBI:15378"/>
        <dbReference type="ChEBI" id="CHEBI:15740"/>
        <dbReference type="ChEBI" id="CHEBI:37565"/>
        <dbReference type="ChEBI" id="CHEBI:43474"/>
        <dbReference type="ChEBI" id="CHEBI:58614"/>
        <dbReference type="EC" id="3.5.4.25"/>
    </reaction>
</comment>
<dbReference type="OrthoDB" id="5569761at2759"/>
<evidence type="ECO:0000256" key="6">
    <source>
        <dbReference type="ARBA" id="ARBA00022801"/>
    </source>
</evidence>
<dbReference type="GO" id="GO:0009231">
    <property type="term" value="P:riboflavin biosynthetic process"/>
    <property type="evidence" value="ECO:0007669"/>
    <property type="project" value="UniProtKB-KW"/>
</dbReference>
<dbReference type="CDD" id="cd00641">
    <property type="entry name" value="GTP_cyclohydro2"/>
    <property type="match status" value="1"/>
</dbReference>
<evidence type="ECO:0000313" key="10">
    <source>
        <dbReference type="EMBL" id="PWY73513.1"/>
    </source>
</evidence>
<dbReference type="VEuPathDB" id="FungiDB:BO83DRAFT_378546"/>
<dbReference type="SUPFAM" id="SSF142695">
    <property type="entry name" value="RibA-like"/>
    <property type="match status" value="1"/>
</dbReference>
<dbReference type="RefSeq" id="XP_025388317.1">
    <property type="nucleotide sequence ID" value="XM_025531282.1"/>
</dbReference>
<protein>
    <recommendedName>
        <fullName evidence="3">GTP cyclohydrolase II</fullName>
        <ecNumber evidence="3">3.5.4.25</ecNumber>
    </recommendedName>
</protein>
<dbReference type="Gene3D" id="3.40.50.10990">
    <property type="entry name" value="GTP cyclohydrolase II"/>
    <property type="match status" value="1"/>
</dbReference>
<name>A0A317VGK8_ASPEC</name>
<keyword evidence="4" id="KW-0686">Riboflavin biosynthesis</keyword>
<keyword evidence="6" id="KW-0378">Hydrolase</keyword>
<evidence type="ECO:0000259" key="9">
    <source>
        <dbReference type="Pfam" id="PF00925"/>
    </source>
</evidence>
<proteinExistence type="inferred from homology"/>
<organism evidence="10 11">
    <name type="scientific">Aspergillus eucalypticola (strain CBS 122712 / IBT 29274)</name>
    <dbReference type="NCBI Taxonomy" id="1448314"/>
    <lineage>
        <taxon>Eukaryota</taxon>
        <taxon>Fungi</taxon>
        <taxon>Dikarya</taxon>
        <taxon>Ascomycota</taxon>
        <taxon>Pezizomycotina</taxon>
        <taxon>Eurotiomycetes</taxon>
        <taxon>Eurotiomycetidae</taxon>
        <taxon>Eurotiales</taxon>
        <taxon>Aspergillaceae</taxon>
        <taxon>Aspergillus</taxon>
        <taxon>Aspergillus subgen. Circumdati</taxon>
    </lineage>
</organism>
<keyword evidence="11" id="KW-1185">Reference proteome</keyword>
<evidence type="ECO:0000256" key="2">
    <source>
        <dbReference type="ARBA" id="ARBA00008131"/>
    </source>
</evidence>
<dbReference type="PANTHER" id="PTHR21327">
    <property type="entry name" value="GTP CYCLOHYDROLASE II-RELATED"/>
    <property type="match status" value="1"/>
</dbReference>
<evidence type="ECO:0000256" key="3">
    <source>
        <dbReference type="ARBA" id="ARBA00012762"/>
    </source>
</evidence>
<dbReference type="EC" id="3.5.4.25" evidence="3"/>
<sequence>MSTTTKCTIDLSRDEVASRHLTFSLIPPNSNRRSPLEYPTVEPYATKQQCTKNSTSLPKVKCIVQARIPTSFGAELRLHVYKNNIDDKSHLAYVFGDHIQSRSLNRANKDETQLDRMIRGAYKGRLWPGQIITDDSRLSQEGTPSSSNTDSTLVRVHSECYTGETTWSARCDCGNQLEEAARMMATSNSGVIVYLRQEGRNIGLADKLRAYNLQDMGLDTVDANLALGRPADARSYGIATAILMDLALGNDSGSSGIRLLTNNPDKLGEIEGPHGELTVKERVPIIPVPIDSSRGWVSNSIELHNYLQTKADRMGHLL</sequence>
<reference evidence="10" key="1">
    <citation type="submission" date="2016-12" db="EMBL/GenBank/DDBJ databases">
        <title>The genomes of Aspergillus section Nigri reveals drivers in fungal speciation.</title>
        <authorList>
            <consortium name="DOE Joint Genome Institute"/>
            <person name="Vesth T.C."/>
            <person name="Nybo J."/>
            <person name="Theobald S."/>
            <person name="Brandl J."/>
            <person name="Frisvad J.C."/>
            <person name="Nielsen K.F."/>
            <person name="Lyhne E.K."/>
            <person name="Kogle M.E."/>
            <person name="Kuo A."/>
            <person name="Riley R."/>
            <person name="Clum A."/>
            <person name="Nolan M."/>
            <person name="Lipzen A."/>
            <person name="Salamov A."/>
            <person name="Henrissat B."/>
            <person name="Wiebenga A."/>
            <person name="De vries R.P."/>
            <person name="Grigoriev I.V."/>
            <person name="Mortensen U.H."/>
            <person name="Andersen M.R."/>
            <person name="Baker S.E."/>
        </authorList>
    </citation>
    <scope>NUCLEOTIDE SEQUENCE</scope>
    <source>
        <strain evidence="10">CBS 122712</strain>
    </source>
</reference>
<comment type="pathway">
    <text evidence="1">Cofactor biosynthesis; riboflavin biosynthesis.</text>
</comment>
<comment type="similarity">
    <text evidence="2">Belongs to the GTP cyclohydrolase II family.</text>
</comment>
<dbReference type="GeneID" id="37053244"/>
<dbReference type="InterPro" id="IPR032677">
    <property type="entry name" value="GTP_cyclohydro_II"/>
</dbReference>
<dbReference type="PANTHER" id="PTHR21327:SF29">
    <property type="entry name" value="GTP CYCLOHYDROLASE-2"/>
    <property type="match status" value="1"/>
</dbReference>
<gene>
    <name evidence="10" type="ORF">BO83DRAFT_378546</name>
</gene>